<dbReference type="EMBL" id="CP001737">
    <property type="protein sequence ID" value="ACV80741.1"/>
    <property type="molecule type" value="Genomic_DNA"/>
</dbReference>
<dbReference type="AlphaFoldDB" id="C8XKT4"/>
<dbReference type="CAZy" id="GT4">
    <property type="family name" value="Glycosyltransferase Family 4"/>
</dbReference>
<name>C8XKT4_NAKMY</name>
<dbReference type="Proteomes" id="UP000002218">
    <property type="component" value="Chromosome"/>
</dbReference>
<proteinExistence type="predicted"/>
<dbReference type="KEGG" id="nml:Namu_4455"/>
<reference evidence="2" key="1">
    <citation type="submission" date="2009-09" db="EMBL/GenBank/DDBJ databases">
        <title>The complete genome of Nakamurella multipartita DSM 44233.</title>
        <authorList>
            <consortium name="US DOE Joint Genome Institute (JGI-PGF)"/>
            <person name="Lucas S."/>
            <person name="Copeland A."/>
            <person name="Lapidus A."/>
            <person name="Glavina del Rio T."/>
            <person name="Dalin E."/>
            <person name="Tice H."/>
            <person name="Bruce D."/>
            <person name="Goodwin L."/>
            <person name="Pitluck S."/>
            <person name="Kyrpides N."/>
            <person name="Mavromatis K."/>
            <person name="Ivanova N."/>
            <person name="Ovchinnikova G."/>
            <person name="Sims D."/>
            <person name="Meincke L."/>
            <person name="Brettin T."/>
            <person name="Detter J.C."/>
            <person name="Han C."/>
            <person name="Larimer F."/>
            <person name="Land M."/>
            <person name="Hauser L."/>
            <person name="Markowitz V."/>
            <person name="Cheng J.-F."/>
            <person name="Hugenholtz P."/>
            <person name="Woyke T."/>
            <person name="Wu D."/>
            <person name="Klenk H.-P."/>
            <person name="Eisen J.A."/>
        </authorList>
    </citation>
    <scope>NUCLEOTIDE SEQUENCE [LARGE SCALE GENOMIC DNA]</scope>
    <source>
        <strain evidence="2">ATCC 700099 / DSM 44233 / CIP 104796 / JCM 9543 / NBRC 105858 / Y-104</strain>
    </source>
</reference>
<dbReference type="CDD" id="cd03801">
    <property type="entry name" value="GT4_PimA-like"/>
    <property type="match status" value="1"/>
</dbReference>
<sequence length="390" mass="42501">MGAPSDQSDNGRSPRAVLERRVRLYRTLRTAHLERALELTPATIVYRERRYDFDDALAARLDIVQAGPLKAALLLLRDRVDELEINEPLMRSSARTTAAALVALRLRNALARRRTAVVTYAIENLDPFAVQASGLRSRLRRTIDLLLTKLIWRNVDRIAFGTAGARELYRARLPGGRASATLIPALPEPCASCPVQDADGLRVLFLGALSERKGFPLVVAAWPQIRGAANSASITVIGKGPMEGLARDWAAREPEVDLIIDPPRSIIHQELLRAAVLVLPSQPQPSWREQVGLPITEALAHGVPVVTTTETGLADWLVEHGHGVIPATGSAAELAVAVATQLKESSSRASILDSLPRRDGRLAADDWLFRTQDGTVTSTDGIKDARHSLE</sequence>
<dbReference type="Gene3D" id="3.40.50.2000">
    <property type="entry name" value="Glycogen Phosphorylase B"/>
    <property type="match status" value="1"/>
</dbReference>
<protein>
    <submittedName>
        <fullName evidence="1">Glycosyl transferase group 1</fullName>
    </submittedName>
</protein>
<keyword evidence="2" id="KW-1185">Reference proteome</keyword>
<dbReference type="SUPFAM" id="SSF53756">
    <property type="entry name" value="UDP-Glycosyltransferase/glycogen phosphorylase"/>
    <property type="match status" value="1"/>
</dbReference>
<dbReference type="OrthoDB" id="9806887at2"/>
<gene>
    <name evidence="1" type="ordered locus">Namu_4455</name>
</gene>
<accession>C8XKT4</accession>
<dbReference type="GO" id="GO:0016740">
    <property type="term" value="F:transferase activity"/>
    <property type="evidence" value="ECO:0007669"/>
    <property type="project" value="UniProtKB-KW"/>
</dbReference>
<dbReference type="HOGENOM" id="CLU_749434_0_0_11"/>
<dbReference type="STRING" id="479431.Namu_4455"/>
<dbReference type="InParanoid" id="C8XKT4"/>
<dbReference type="RefSeq" id="WP_015749563.1">
    <property type="nucleotide sequence ID" value="NC_013235.1"/>
</dbReference>
<reference evidence="1 2" key="2">
    <citation type="journal article" date="2010" name="Stand. Genomic Sci.">
        <title>Complete genome sequence of Nakamurella multipartita type strain (Y-104).</title>
        <authorList>
            <person name="Tice H."/>
            <person name="Mayilraj S."/>
            <person name="Sims D."/>
            <person name="Lapidus A."/>
            <person name="Nolan M."/>
            <person name="Lucas S."/>
            <person name="Glavina Del Rio T."/>
            <person name="Copeland A."/>
            <person name="Cheng J.F."/>
            <person name="Meincke L."/>
            <person name="Bruce D."/>
            <person name="Goodwin L."/>
            <person name="Pitluck S."/>
            <person name="Ivanova N."/>
            <person name="Mavromatis K."/>
            <person name="Ovchinnikova G."/>
            <person name="Pati A."/>
            <person name="Chen A."/>
            <person name="Palaniappan K."/>
            <person name="Land M."/>
            <person name="Hauser L."/>
            <person name="Chang Y.J."/>
            <person name="Jeffries C.D."/>
            <person name="Detter J.C."/>
            <person name="Brettin T."/>
            <person name="Rohde M."/>
            <person name="Goker M."/>
            <person name="Bristow J."/>
            <person name="Eisen J.A."/>
            <person name="Markowitz V."/>
            <person name="Hugenholtz P."/>
            <person name="Kyrpides N.C."/>
            <person name="Klenk H.P."/>
            <person name="Chen F."/>
        </authorList>
    </citation>
    <scope>NUCLEOTIDE SEQUENCE [LARGE SCALE GENOMIC DNA]</scope>
    <source>
        <strain evidence="2">ATCC 700099 / DSM 44233 / CIP 104796 / JCM 9543 / NBRC 105858 / Y-104</strain>
    </source>
</reference>
<dbReference type="Pfam" id="PF13692">
    <property type="entry name" value="Glyco_trans_1_4"/>
    <property type="match status" value="1"/>
</dbReference>
<dbReference type="eggNOG" id="COG0438">
    <property type="taxonomic scope" value="Bacteria"/>
</dbReference>
<keyword evidence="1" id="KW-0808">Transferase</keyword>
<evidence type="ECO:0000313" key="2">
    <source>
        <dbReference type="Proteomes" id="UP000002218"/>
    </source>
</evidence>
<organism evidence="1 2">
    <name type="scientific">Nakamurella multipartita (strain ATCC 700099 / DSM 44233 / CIP 104796 / JCM 9543 / NBRC 105858 / Y-104)</name>
    <name type="common">Microsphaera multipartita</name>
    <dbReference type="NCBI Taxonomy" id="479431"/>
    <lineage>
        <taxon>Bacteria</taxon>
        <taxon>Bacillati</taxon>
        <taxon>Actinomycetota</taxon>
        <taxon>Actinomycetes</taxon>
        <taxon>Nakamurellales</taxon>
        <taxon>Nakamurellaceae</taxon>
        <taxon>Nakamurella</taxon>
    </lineage>
</organism>
<dbReference type="PANTHER" id="PTHR12526">
    <property type="entry name" value="GLYCOSYLTRANSFERASE"/>
    <property type="match status" value="1"/>
</dbReference>
<evidence type="ECO:0000313" key="1">
    <source>
        <dbReference type="EMBL" id="ACV80741.1"/>
    </source>
</evidence>